<proteinExistence type="predicted"/>
<dbReference type="EMBL" id="JBHTKY010000018">
    <property type="protein sequence ID" value="MFD1166396.1"/>
    <property type="molecule type" value="Genomic_DNA"/>
</dbReference>
<comment type="caution">
    <text evidence="1">The sequence shown here is derived from an EMBL/GenBank/DDBJ whole genome shotgun (WGS) entry which is preliminary data.</text>
</comment>
<name>A0ABW3RNI5_9SPHI</name>
<sequence length="75" mass="9006">MNNIDNELLKSIVSRLNNRYPDYLLKDGKWLIGGYESLFKIDYQEKDDPYLPKIKMEVFMMLPKEMREEIISMVT</sequence>
<organism evidence="1 2">
    <name type="scientific">Sphingobacterium daejeonense</name>
    <dbReference type="NCBI Taxonomy" id="371142"/>
    <lineage>
        <taxon>Bacteria</taxon>
        <taxon>Pseudomonadati</taxon>
        <taxon>Bacteroidota</taxon>
        <taxon>Sphingobacteriia</taxon>
        <taxon>Sphingobacteriales</taxon>
        <taxon>Sphingobacteriaceae</taxon>
        <taxon>Sphingobacterium</taxon>
    </lineage>
</organism>
<protein>
    <submittedName>
        <fullName evidence="1">Uncharacterized protein</fullName>
    </submittedName>
</protein>
<reference evidence="2" key="1">
    <citation type="journal article" date="2019" name="Int. J. Syst. Evol. Microbiol.">
        <title>The Global Catalogue of Microorganisms (GCM) 10K type strain sequencing project: providing services to taxonomists for standard genome sequencing and annotation.</title>
        <authorList>
            <consortium name="The Broad Institute Genomics Platform"/>
            <consortium name="The Broad Institute Genome Sequencing Center for Infectious Disease"/>
            <person name="Wu L."/>
            <person name="Ma J."/>
        </authorList>
    </citation>
    <scope>NUCLEOTIDE SEQUENCE [LARGE SCALE GENOMIC DNA]</scope>
    <source>
        <strain evidence="2">CCUG 52468</strain>
    </source>
</reference>
<evidence type="ECO:0000313" key="2">
    <source>
        <dbReference type="Proteomes" id="UP001597205"/>
    </source>
</evidence>
<accession>A0ABW3RNI5</accession>
<dbReference type="Proteomes" id="UP001597205">
    <property type="component" value="Unassembled WGS sequence"/>
</dbReference>
<evidence type="ECO:0000313" key="1">
    <source>
        <dbReference type="EMBL" id="MFD1166396.1"/>
    </source>
</evidence>
<dbReference type="RefSeq" id="WP_138090488.1">
    <property type="nucleotide sequence ID" value="NZ_JBHTKY010000018.1"/>
</dbReference>
<gene>
    <name evidence="1" type="ORF">ACFQ2C_12350</name>
</gene>
<keyword evidence="2" id="KW-1185">Reference proteome</keyword>